<dbReference type="InterPro" id="IPR031778">
    <property type="entry name" value="Sortilin_N"/>
</dbReference>
<evidence type="ECO:0000256" key="4">
    <source>
        <dbReference type="ARBA" id="ARBA00023180"/>
    </source>
</evidence>
<sequence>MKISIAFVVLITALLAIYTNAQTPVPVVSYNAIDWNSMTAKYLTDDILLVWDTDGYVYRSADGGSNFVKIETDNVLQKHKTILVDPVYSSNVLLHSASTGSGNTTLYISGDYAATFTTVVVPDITFKSFVTHHWKSGYLLGLAGVSAYYSTDFGLTWQQVFKQSIVQDIVFDPHRDAVNPSGLFAKLLLVDKSSLVFSSDLGESYTSLLPEVNTLEVRKGYFVVYGNGFNLWTRSNYQPYNNNVMGFNKVEFDLDPGTVPAYYTFLDDSTSAIWMGLVMNKNDKTGSIYISDSTGSQFTLSLENVNYDNGVYDFAPQYGIPGIYFSNILTNPDAGAGKPLLTQSKITYQNGGSWSNFKLPPGQPCPACTYNFYGTSVFYDPSRQWGIYYSHESVPGLVLGNGNNLKTLSNKPDIANIQTRISRDSGLTWNVLYDAPSIYEFGNYGSIILLAQALDNVYTLYYSFDQGTTLQSFDFSVKSVDVKNIITDPDASGQKFLVFTVDSTGISGIFTIDFSQMGRRVCDTSDIETYTTPVVLGGTRIYSRLAKLSNCTQTSPLPGNDVDESECTAEDYECDIGYTEMNDPANPLVCGISQNYVKPTYPPAICPPGTKYPITSGYRKIADDICIGGVSNQYEPEMKDCPDPSATKSRGWVAAVVILVILAVIISGGAYYLYKNPDAREKILAKFGVSKDKVKYSSLGFKPNSLADDEFGIEDDDDAQILDDNDF</sequence>
<keyword evidence="4" id="KW-0325">Glycoprotein</keyword>
<keyword evidence="5" id="KW-0812">Transmembrane</keyword>
<dbReference type="InParanoid" id="D3BS67"/>
<dbReference type="InterPro" id="IPR015943">
    <property type="entry name" value="WD40/YVTN_repeat-like_dom_sf"/>
</dbReference>
<dbReference type="OMA" id="SINCIAP"/>
<dbReference type="AlphaFoldDB" id="D3BS67"/>
<dbReference type="InterPro" id="IPR050310">
    <property type="entry name" value="VPS10-sortilin"/>
</dbReference>
<dbReference type="SMART" id="SM00602">
    <property type="entry name" value="VPS10"/>
    <property type="match status" value="1"/>
</dbReference>
<evidence type="ECO:0000256" key="6">
    <source>
        <dbReference type="SAM" id="SignalP"/>
    </source>
</evidence>
<dbReference type="Proteomes" id="UP000001396">
    <property type="component" value="Unassembled WGS sequence"/>
</dbReference>
<evidence type="ECO:0000256" key="2">
    <source>
        <dbReference type="ARBA" id="ARBA00022737"/>
    </source>
</evidence>
<keyword evidence="6" id="KW-0732">Signal</keyword>
<dbReference type="STRING" id="670386.D3BS67"/>
<dbReference type="Pfam" id="PF15901">
    <property type="entry name" value="Sortilin_C"/>
    <property type="match status" value="1"/>
</dbReference>
<dbReference type="PANTHER" id="PTHR12106">
    <property type="entry name" value="SORTILIN RELATED"/>
    <property type="match status" value="1"/>
</dbReference>
<evidence type="ECO:0000259" key="7">
    <source>
        <dbReference type="SMART" id="SM00602"/>
    </source>
</evidence>
<dbReference type="GO" id="GO:0006892">
    <property type="term" value="P:post-Golgi vesicle-mediated transport"/>
    <property type="evidence" value="ECO:0007669"/>
    <property type="project" value="TreeGrafter"/>
</dbReference>
<name>D3BS67_HETP5</name>
<gene>
    <name evidence="8" type="ORF">PPL_10859</name>
</gene>
<evidence type="ECO:0000256" key="5">
    <source>
        <dbReference type="SAM" id="Phobius"/>
    </source>
</evidence>
<evidence type="ECO:0000313" key="9">
    <source>
        <dbReference type="Proteomes" id="UP000001396"/>
    </source>
</evidence>
<dbReference type="Gene3D" id="2.130.10.10">
    <property type="entry name" value="YVTN repeat-like/Quinoprotein amine dehydrogenase"/>
    <property type="match status" value="1"/>
</dbReference>
<dbReference type="PANTHER" id="PTHR12106:SF27">
    <property type="entry name" value="SORTILIN-RELATED RECEPTOR"/>
    <property type="match status" value="1"/>
</dbReference>
<dbReference type="Gene3D" id="3.30.60.270">
    <property type="match status" value="1"/>
</dbReference>
<feature type="transmembrane region" description="Helical" evidence="5">
    <location>
        <begin position="651"/>
        <end position="674"/>
    </location>
</feature>
<dbReference type="GO" id="GO:0016020">
    <property type="term" value="C:membrane"/>
    <property type="evidence" value="ECO:0007669"/>
    <property type="project" value="UniProtKB-SubCell"/>
</dbReference>
<dbReference type="InterPro" id="IPR031777">
    <property type="entry name" value="Sortilin_C"/>
</dbReference>
<dbReference type="GO" id="GO:0005794">
    <property type="term" value="C:Golgi apparatus"/>
    <property type="evidence" value="ECO:0007669"/>
    <property type="project" value="TreeGrafter"/>
</dbReference>
<proteinExistence type="predicted"/>
<comment type="subcellular location">
    <subcellularLocation>
        <location evidence="1">Membrane</location>
    </subcellularLocation>
</comment>
<keyword evidence="9" id="KW-1185">Reference proteome</keyword>
<evidence type="ECO:0000256" key="1">
    <source>
        <dbReference type="ARBA" id="ARBA00004370"/>
    </source>
</evidence>
<feature type="signal peptide" evidence="6">
    <location>
        <begin position="1"/>
        <end position="21"/>
    </location>
</feature>
<dbReference type="Pfam" id="PF15902">
    <property type="entry name" value="Sortilin-Vps10"/>
    <property type="match status" value="1"/>
</dbReference>
<dbReference type="EMBL" id="ADBJ01000051">
    <property type="protein sequence ID" value="EFA75804.1"/>
    <property type="molecule type" value="Genomic_DNA"/>
</dbReference>
<evidence type="ECO:0000256" key="3">
    <source>
        <dbReference type="ARBA" id="ARBA00023136"/>
    </source>
</evidence>
<dbReference type="SUPFAM" id="SSF110296">
    <property type="entry name" value="Oligoxyloglucan reducing end-specific cellobiohydrolase"/>
    <property type="match status" value="1"/>
</dbReference>
<keyword evidence="5" id="KW-1133">Transmembrane helix</keyword>
<feature type="domain" description="VPS10" evidence="7">
    <location>
        <begin position="46"/>
        <end position="646"/>
    </location>
</feature>
<dbReference type="GeneID" id="31366328"/>
<reference evidence="8 9" key="1">
    <citation type="journal article" date="2011" name="Genome Res.">
        <title>Phylogeny-wide analysis of social amoeba genomes highlights ancient origins for complex intercellular communication.</title>
        <authorList>
            <person name="Heidel A.J."/>
            <person name="Lawal H.M."/>
            <person name="Felder M."/>
            <person name="Schilde C."/>
            <person name="Helps N.R."/>
            <person name="Tunggal B."/>
            <person name="Rivero F."/>
            <person name="John U."/>
            <person name="Schleicher M."/>
            <person name="Eichinger L."/>
            <person name="Platzer M."/>
            <person name="Noegel A.A."/>
            <person name="Schaap P."/>
            <person name="Gloeckner G."/>
        </authorList>
    </citation>
    <scope>NUCLEOTIDE SEQUENCE [LARGE SCALE GENOMIC DNA]</scope>
    <source>
        <strain evidence="9">ATCC 26659 / Pp 5 / PN500</strain>
    </source>
</reference>
<accession>D3BS67</accession>
<evidence type="ECO:0000313" key="8">
    <source>
        <dbReference type="EMBL" id="EFA75804.1"/>
    </source>
</evidence>
<comment type="caution">
    <text evidence="8">The sequence shown here is derived from an EMBL/GenBank/DDBJ whole genome shotgun (WGS) entry which is preliminary data.</text>
</comment>
<organism evidence="8 9">
    <name type="scientific">Heterostelium pallidum (strain ATCC 26659 / Pp 5 / PN500)</name>
    <name type="common">Cellular slime mold</name>
    <name type="synonym">Polysphondylium pallidum</name>
    <dbReference type="NCBI Taxonomy" id="670386"/>
    <lineage>
        <taxon>Eukaryota</taxon>
        <taxon>Amoebozoa</taxon>
        <taxon>Evosea</taxon>
        <taxon>Eumycetozoa</taxon>
        <taxon>Dictyostelia</taxon>
        <taxon>Acytosteliales</taxon>
        <taxon>Acytosteliaceae</taxon>
        <taxon>Heterostelium</taxon>
    </lineage>
</organism>
<dbReference type="FunCoup" id="D3BS67">
    <property type="interactions" value="28"/>
</dbReference>
<feature type="chain" id="PRO_5003041452" description="VPS10 domain-containing protein" evidence="6">
    <location>
        <begin position="22"/>
        <end position="727"/>
    </location>
</feature>
<keyword evidence="2" id="KW-0677">Repeat</keyword>
<dbReference type="RefSeq" id="XP_020427938.1">
    <property type="nucleotide sequence ID" value="XM_020581622.1"/>
</dbReference>
<keyword evidence="3 5" id="KW-0472">Membrane</keyword>
<dbReference type="InterPro" id="IPR006581">
    <property type="entry name" value="VPS10"/>
</dbReference>
<protein>
    <recommendedName>
        <fullName evidence="7">VPS10 domain-containing protein</fullName>
    </recommendedName>
</protein>